<evidence type="ECO:0000313" key="2">
    <source>
        <dbReference type="EMBL" id="MQM04055.1"/>
    </source>
</evidence>
<evidence type="ECO:0000313" key="3">
    <source>
        <dbReference type="Proteomes" id="UP000652761"/>
    </source>
</evidence>
<evidence type="ECO:0000256" key="1">
    <source>
        <dbReference type="SAM" id="MobiDB-lite"/>
    </source>
</evidence>
<feature type="compositionally biased region" description="Basic and acidic residues" evidence="1">
    <location>
        <begin position="1"/>
        <end position="11"/>
    </location>
</feature>
<comment type="caution">
    <text evidence="2">The sequence shown here is derived from an EMBL/GenBank/DDBJ whole genome shotgun (WGS) entry which is preliminary data.</text>
</comment>
<proteinExistence type="predicted"/>
<dbReference type="AlphaFoldDB" id="A0A843WHI3"/>
<accession>A0A843WHI3</accession>
<dbReference type="EMBL" id="NMUH01003147">
    <property type="protein sequence ID" value="MQM04055.1"/>
    <property type="molecule type" value="Genomic_DNA"/>
</dbReference>
<sequence length="242" mass="27434">MDKSTHLRRDGLTFGDQSTLNSAKNSQRWHSLRENRRQGTAPWERPIARSEAEEEEGDGARTVACPKPPTTSAATAFCRKFRRESSPVRTLPAVTASLLWVHCLPTTPLLACSFATAMRRRRVEARGRRGFFPPSIGAREAKMWYRWDRTPQTDKEMLQHMTVMHKGWRGMLKSKERMTQMTTHSLQSDDAAPVSAEDAFIAVMGRDRPGRVRCAGKAETLRTWYRRGEGSISSGGYHTQVQ</sequence>
<dbReference type="Proteomes" id="UP000652761">
    <property type="component" value="Unassembled WGS sequence"/>
</dbReference>
<reference evidence="2" key="1">
    <citation type="submission" date="2017-07" db="EMBL/GenBank/DDBJ databases">
        <title>Taro Niue Genome Assembly and Annotation.</title>
        <authorList>
            <person name="Atibalentja N."/>
            <person name="Keating K."/>
            <person name="Fields C.J."/>
        </authorList>
    </citation>
    <scope>NUCLEOTIDE SEQUENCE</scope>
    <source>
        <strain evidence="2">Niue_2</strain>
        <tissue evidence="2">Leaf</tissue>
    </source>
</reference>
<feature type="region of interest" description="Disordered" evidence="1">
    <location>
        <begin position="1"/>
        <end position="71"/>
    </location>
</feature>
<feature type="compositionally biased region" description="Polar residues" evidence="1">
    <location>
        <begin position="15"/>
        <end position="29"/>
    </location>
</feature>
<gene>
    <name evidence="2" type="ORF">Taro_036845</name>
</gene>
<protein>
    <submittedName>
        <fullName evidence="2">Uncharacterized protein</fullName>
    </submittedName>
</protein>
<keyword evidence="3" id="KW-1185">Reference proteome</keyword>
<name>A0A843WHI3_COLES</name>
<organism evidence="2 3">
    <name type="scientific">Colocasia esculenta</name>
    <name type="common">Wild taro</name>
    <name type="synonym">Arum esculentum</name>
    <dbReference type="NCBI Taxonomy" id="4460"/>
    <lineage>
        <taxon>Eukaryota</taxon>
        <taxon>Viridiplantae</taxon>
        <taxon>Streptophyta</taxon>
        <taxon>Embryophyta</taxon>
        <taxon>Tracheophyta</taxon>
        <taxon>Spermatophyta</taxon>
        <taxon>Magnoliopsida</taxon>
        <taxon>Liliopsida</taxon>
        <taxon>Araceae</taxon>
        <taxon>Aroideae</taxon>
        <taxon>Colocasieae</taxon>
        <taxon>Colocasia</taxon>
    </lineage>
</organism>